<keyword evidence="3" id="KW-0408">Iron</keyword>
<evidence type="ECO:0000313" key="7">
    <source>
        <dbReference type="Proteomes" id="UP000610373"/>
    </source>
</evidence>
<comment type="caution">
    <text evidence="6">The sequence shown here is derived from an EMBL/GenBank/DDBJ whole genome shotgun (WGS) entry which is preliminary data.</text>
</comment>
<organism evidence="6 7">
    <name type="scientific">Candidatus Argoarchaeum ethanivorans</name>
    <dbReference type="NCBI Taxonomy" id="2608793"/>
    <lineage>
        <taxon>Archaea</taxon>
        <taxon>Methanobacteriati</taxon>
        <taxon>Methanobacteriota</taxon>
        <taxon>Stenosarchaea group</taxon>
        <taxon>Methanomicrobia</taxon>
        <taxon>Methanosarcinales</taxon>
        <taxon>Methanosarcinales incertae sedis</taxon>
        <taxon>GOM Arc I cluster</taxon>
        <taxon>Candidatus Argoarchaeum</taxon>
    </lineage>
</organism>
<dbReference type="GO" id="GO:0051536">
    <property type="term" value="F:iron-sulfur cluster binding"/>
    <property type="evidence" value="ECO:0007669"/>
    <property type="project" value="UniProtKB-KW"/>
</dbReference>
<dbReference type="PANTHER" id="PTHR43288">
    <property type="entry name" value="BIOTIN SYNTHASE-RELATED PROTEIN, RADICAL SAM SUPERFAMILY"/>
    <property type="match status" value="1"/>
</dbReference>
<evidence type="ECO:0000313" key="6">
    <source>
        <dbReference type="EMBL" id="CAD6492134.1"/>
    </source>
</evidence>
<dbReference type="GO" id="GO:0046872">
    <property type="term" value="F:metal ion binding"/>
    <property type="evidence" value="ECO:0007669"/>
    <property type="project" value="UniProtKB-KW"/>
</dbReference>
<dbReference type="InterPro" id="IPR013785">
    <property type="entry name" value="Aldolase_TIM"/>
</dbReference>
<dbReference type="PANTHER" id="PTHR43288:SF2">
    <property type="entry name" value="RADICAL SAM CORE DOMAIN-CONTAINING PROTEIN"/>
    <property type="match status" value="1"/>
</dbReference>
<dbReference type="Gene3D" id="3.20.20.70">
    <property type="entry name" value="Aldolase class I"/>
    <property type="match status" value="1"/>
</dbReference>
<gene>
    <name evidence="6" type="ORF">CHKLHMKO_00231</name>
</gene>
<keyword evidence="2" id="KW-0479">Metal-binding</keyword>
<dbReference type="InterPro" id="IPR007197">
    <property type="entry name" value="rSAM"/>
</dbReference>
<dbReference type="SFLD" id="SFLDS00029">
    <property type="entry name" value="Radical_SAM"/>
    <property type="match status" value="1"/>
</dbReference>
<dbReference type="GO" id="GO:0003824">
    <property type="term" value="F:catalytic activity"/>
    <property type="evidence" value="ECO:0007669"/>
    <property type="project" value="InterPro"/>
</dbReference>
<name>A0A811T4N0_9EURY</name>
<accession>A0A811T4N0</accession>
<feature type="domain" description="Radical SAM core" evidence="5">
    <location>
        <begin position="13"/>
        <end position="224"/>
    </location>
</feature>
<keyword evidence="1" id="KW-0949">S-adenosyl-L-methionine</keyword>
<dbReference type="SFLD" id="SFLDG01113">
    <property type="entry name" value="Uncharacterised_Radical_SAM_Su"/>
    <property type="match status" value="1"/>
</dbReference>
<keyword evidence="4" id="KW-0411">Iron-sulfur</keyword>
<dbReference type="SUPFAM" id="SSF102114">
    <property type="entry name" value="Radical SAM enzymes"/>
    <property type="match status" value="1"/>
</dbReference>
<dbReference type="Proteomes" id="UP000610373">
    <property type="component" value="Unassembled WGS sequence"/>
</dbReference>
<protein>
    <recommendedName>
        <fullName evidence="5">Radical SAM core domain-containing protein</fullName>
    </recommendedName>
</protein>
<dbReference type="InterPro" id="IPR058240">
    <property type="entry name" value="rSAM_sf"/>
</dbReference>
<reference evidence="6" key="1">
    <citation type="submission" date="2020-10" db="EMBL/GenBank/DDBJ databases">
        <authorList>
            <person name="Hahn C.J."/>
            <person name="Laso-Perez R."/>
            <person name="Vulcano F."/>
            <person name="Vaziourakis K.-M."/>
            <person name="Stokke R."/>
            <person name="Steen I.H."/>
            <person name="Teske A."/>
            <person name="Boetius A."/>
            <person name="Liebeke M."/>
            <person name="Amann R."/>
            <person name="Knittel K."/>
        </authorList>
    </citation>
    <scope>NUCLEOTIDE SEQUENCE</scope>
    <source>
        <strain evidence="6">Gfbio:e3339647-f889-4370-9287-4fb5cb688e4c:AG392O15_GoMArc1</strain>
    </source>
</reference>
<evidence type="ECO:0000256" key="1">
    <source>
        <dbReference type="ARBA" id="ARBA00022691"/>
    </source>
</evidence>
<dbReference type="PROSITE" id="PS51918">
    <property type="entry name" value="RADICAL_SAM"/>
    <property type="match status" value="1"/>
</dbReference>
<proteinExistence type="predicted"/>
<evidence type="ECO:0000256" key="3">
    <source>
        <dbReference type="ARBA" id="ARBA00023004"/>
    </source>
</evidence>
<evidence type="ECO:0000259" key="5">
    <source>
        <dbReference type="PROSITE" id="PS51918"/>
    </source>
</evidence>
<dbReference type="EMBL" id="CAJHIO010000010">
    <property type="protein sequence ID" value="CAD6492134.1"/>
    <property type="molecule type" value="Genomic_DNA"/>
</dbReference>
<dbReference type="AlphaFoldDB" id="A0A811T4N0"/>
<evidence type="ECO:0000256" key="2">
    <source>
        <dbReference type="ARBA" id="ARBA00022723"/>
    </source>
</evidence>
<sequence length="290" mass="32951">MYLQTELFVLLKTYYPSPSFPPISISGDKCALKCRHCNGVYLKGMIPASTTDKLMNICKKLDENNAVGILLSGGYNKNGKLLNIERMLPAIKKIKKETKLIINIHPGLMDKNAADNLDVNFASVEIPSDDVIKNVFRLDKTTNDYVETYYNLKNANIDVTPHVCVYSGDEDKLLEKIEKLSTVVVIVFTPTKNTDMQNEKIPEAKKIGNVIRNLKKMFPETEISLGCMRPRKNRIREDIEIEALKSGVSRMEIPSKKTIQYAEEHNYEIRRFDACCALPEKYEPLALVSR</sequence>
<evidence type="ECO:0000256" key="4">
    <source>
        <dbReference type="ARBA" id="ARBA00023014"/>
    </source>
</evidence>